<dbReference type="GO" id="GO:0003700">
    <property type="term" value="F:DNA-binding transcription factor activity"/>
    <property type="evidence" value="ECO:0007669"/>
    <property type="project" value="InterPro"/>
</dbReference>
<dbReference type="SMART" id="SM00345">
    <property type="entry name" value="HTH_GNTR"/>
    <property type="match status" value="1"/>
</dbReference>
<evidence type="ECO:0000256" key="5">
    <source>
        <dbReference type="ARBA" id="ARBA00023163"/>
    </source>
</evidence>
<dbReference type="CDD" id="cd00609">
    <property type="entry name" value="AAT_like"/>
    <property type="match status" value="1"/>
</dbReference>
<name>A0A853GTK8_9BURK</name>
<keyword evidence="7" id="KW-0032">Aminotransferase</keyword>
<dbReference type="EMBL" id="JACCEV010000003">
    <property type="protein sequence ID" value="NYT86498.1"/>
    <property type="molecule type" value="Genomic_DNA"/>
</dbReference>
<dbReference type="Pfam" id="PF00392">
    <property type="entry name" value="GntR"/>
    <property type="match status" value="1"/>
</dbReference>
<sequence>MNTSWKPLRGSQISLVDQLVEHIGFRIRNHGLRSGMRLPSVRTMADESGLSRFTIVQAYDRLVAQGIIQSRRGSGFYVSPPAASLSVSATAPNLAPDAAFDTAFLLRSMFREDALTSLPGSAGLLPASWMDHEMVAAAVRTVGRSIGRSLVGYGVPKGLKALRQQIALSLQAQDVPAHPEHHLMTVAGVTHGLDLISRSLIRPGDTVLVEDPGWFVIFGRLTALGAKVIGVPRLADGPDTQALAHLAEIHQPKLFIVNTAVHNPTGHTLSAGVAYETLRIAERFNFLLIEDDTYADFHPTAPVRLASLDRLNRVLLVGGYSKTLAASLRVGFVAGSPALIDKLVDTKLLGALTTPELGEQVLHRILAEGQYRRHVERLRTRVDHARDQCIKMLLQADCSVPQEPHAGMFVWADCGMDTETLARKAAAAGVLFAPGVLFSPVQAPSSRFRLAVSMADDPKGWQTLKTLLSQGRSRLQGGT</sequence>
<evidence type="ECO:0000256" key="2">
    <source>
        <dbReference type="ARBA" id="ARBA00022898"/>
    </source>
</evidence>
<dbReference type="InterPro" id="IPR015421">
    <property type="entry name" value="PyrdxlP-dep_Trfase_major"/>
</dbReference>
<dbReference type="Pfam" id="PF00155">
    <property type="entry name" value="Aminotran_1_2"/>
    <property type="match status" value="1"/>
</dbReference>
<proteinExistence type="inferred from homology"/>
<dbReference type="GO" id="GO:0008483">
    <property type="term" value="F:transaminase activity"/>
    <property type="evidence" value="ECO:0007669"/>
    <property type="project" value="UniProtKB-KW"/>
</dbReference>
<dbReference type="InterPro" id="IPR015424">
    <property type="entry name" value="PyrdxlP-dep_Trfase"/>
</dbReference>
<evidence type="ECO:0000256" key="3">
    <source>
        <dbReference type="ARBA" id="ARBA00023015"/>
    </source>
</evidence>
<dbReference type="AlphaFoldDB" id="A0A853GTK8"/>
<dbReference type="SUPFAM" id="SSF46785">
    <property type="entry name" value="Winged helix' DNA-binding domain"/>
    <property type="match status" value="1"/>
</dbReference>
<keyword evidence="8" id="KW-1185">Reference proteome</keyword>
<evidence type="ECO:0000313" key="8">
    <source>
        <dbReference type="Proteomes" id="UP000554144"/>
    </source>
</evidence>
<gene>
    <name evidence="7" type="ORF">H0A62_12870</name>
</gene>
<keyword evidence="4" id="KW-0238">DNA-binding</keyword>
<accession>A0A853GTK8</accession>
<organism evidence="7 8">
    <name type="scientific">Pollutimonas harenae</name>
    <dbReference type="NCBI Taxonomy" id="657015"/>
    <lineage>
        <taxon>Bacteria</taxon>
        <taxon>Pseudomonadati</taxon>
        <taxon>Pseudomonadota</taxon>
        <taxon>Betaproteobacteria</taxon>
        <taxon>Burkholderiales</taxon>
        <taxon>Alcaligenaceae</taxon>
        <taxon>Pollutimonas</taxon>
    </lineage>
</organism>
<dbReference type="SUPFAM" id="SSF53383">
    <property type="entry name" value="PLP-dependent transferases"/>
    <property type="match status" value="1"/>
</dbReference>
<comment type="caution">
    <text evidence="7">The sequence shown here is derived from an EMBL/GenBank/DDBJ whole genome shotgun (WGS) entry which is preliminary data.</text>
</comment>
<dbReference type="RefSeq" id="WP_167667471.1">
    <property type="nucleotide sequence ID" value="NZ_JACCEV010000003.1"/>
</dbReference>
<dbReference type="Gene3D" id="1.10.10.10">
    <property type="entry name" value="Winged helix-like DNA-binding domain superfamily/Winged helix DNA-binding domain"/>
    <property type="match status" value="1"/>
</dbReference>
<protein>
    <submittedName>
        <fullName evidence="7">PLP-dependent aminotransferase family protein</fullName>
    </submittedName>
</protein>
<reference evidence="7 8" key="1">
    <citation type="submission" date="2020-07" db="EMBL/GenBank/DDBJ databases">
        <title>Taxonomic revisions and descriptions of new bacterial species based on genomic comparisons in the high-G+C-content subgroup of the family Alcaligenaceae.</title>
        <authorList>
            <person name="Szabo A."/>
            <person name="Felfoldi T."/>
        </authorList>
    </citation>
    <scope>NUCLEOTIDE SEQUENCE [LARGE SCALE GENOMIC DNA]</scope>
    <source>
        <strain evidence="7 8">DSM 25667</strain>
    </source>
</reference>
<keyword evidence="3" id="KW-0805">Transcription regulation</keyword>
<dbReference type="PANTHER" id="PTHR46577">
    <property type="entry name" value="HTH-TYPE TRANSCRIPTIONAL REGULATORY PROTEIN GABR"/>
    <property type="match status" value="1"/>
</dbReference>
<dbReference type="CDD" id="cd07377">
    <property type="entry name" value="WHTH_GntR"/>
    <property type="match status" value="1"/>
</dbReference>
<dbReference type="InterPro" id="IPR036388">
    <property type="entry name" value="WH-like_DNA-bd_sf"/>
</dbReference>
<dbReference type="PROSITE" id="PS50949">
    <property type="entry name" value="HTH_GNTR"/>
    <property type="match status" value="1"/>
</dbReference>
<feature type="domain" description="HTH gntR-type" evidence="6">
    <location>
        <begin position="13"/>
        <end position="81"/>
    </location>
</feature>
<dbReference type="InterPro" id="IPR036390">
    <property type="entry name" value="WH_DNA-bd_sf"/>
</dbReference>
<dbReference type="GO" id="GO:0030170">
    <property type="term" value="F:pyridoxal phosphate binding"/>
    <property type="evidence" value="ECO:0007669"/>
    <property type="project" value="InterPro"/>
</dbReference>
<keyword evidence="5" id="KW-0804">Transcription</keyword>
<dbReference type="Gene3D" id="3.90.1150.10">
    <property type="entry name" value="Aspartate Aminotransferase, domain 1"/>
    <property type="match status" value="1"/>
</dbReference>
<dbReference type="PANTHER" id="PTHR46577:SF2">
    <property type="entry name" value="TRANSCRIPTIONAL REGULATORY PROTEIN"/>
    <property type="match status" value="1"/>
</dbReference>
<dbReference type="Gene3D" id="3.40.640.10">
    <property type="entry name" value="Type I PLP-dependent aspartate aminotransferase-like (Major domain)"/>
    <property type="match status" value="1"/>
</dbReference>
<evidence type="ECO:0000313" key="7">
    <source>
        <dbReference type="EMBL" id="NYT86498.1"/>
    </source>
</evidence>
<keyword evidence="2" id="KW-0663">Pyridoxal phosphate</keyword>
<dbReference type="InterPro" id="IPR015422">
    <property type="entry name" value="PyrdxlP-dep_Trfase_small"/>
</dbReference>
<dbReference type="PRINTS" id="PR00035">
    <property type="entry name" value="HTHGNTR"/>
</dbReference>
<dbReference type="Proteomes" id="UP000554144">
    <property type="component" value="Unassembled WGS sequence"/>
</dbReference>
<evidence type="ECO:0000259" key="6">
    <source>
        <dbReference type="PROSITE" id="PS50949"/>
    </source>
</evidence>
<dbReference type="InterPro" id="IPR051446">
    <property type="entry name" value="HTH_trans_reg/aminotransferase"/>
</dbReference>
<dbReference type="GO" id="GO:0003677">
    <property type="term" value="F:DNA binding"/>
    <property type="evidence" value="ECO:0007669"/>
    <property type="project" value="UniProtKB-KW"/>
</dbReference>
<evidence type="ECO:0000256" key="1">
    <source>
        <dbReference type="ARBA" id="ARBA00005384"/>
    </source>
</evidence>
<evidence type="ECO:0000256" key="4">
    <source>
        <dbReference type="ARBA" id="ARBA00023125"/>
    </source>
</evidence>
<keyword evidence="7" id="KW-0808">Transferase</keyword>
<dbReference type="InterPro" id="IPR000524">
    <property type="entry name" value="Tscrpt_reg_HTH_GntR"/>
</dbReference>
<dbReference type="InterPro" id="IPR004839">
    <property type="entry name" value="Aminotransferase_I/II_large"/>
</dbReference>
<comment type="similarity">
    <text evidence="1">In the C-terminal section; belongs to the class-I pyridoxal-phosphate-dependent aminotransferase family.</text>
</comment>